<protein>
    <submittedName>
        <fullName evidence="9">Cytochrome P450</fullName>
    </submittedName>
</protein>
<dbReference type="GO" id="GO:0006805">
    <property type="term" value="P:xenobiotic metabolic process"/>
    <property type="evidence" value="ECO:0007669"/>
    <property type="project" value="TreeGrafter"/>
</dbReference>
<evidence type="ECO:0000256" key="3">
    <source>
        <dbReference type="ARBA" id="ARBA00022723"/>
    </source>
</evidence>
<dbReference type="GO" id="GO:0016712">
    <property type="term" value="F:oxidoreductase activity, acting on paired donors, with incorporation or reduction of molecular oxygen, reduced flavin or flavoprotein as one donor, and incorporation of one atom of oxygen"/>
    <property type="evidence" value="ECO:0007669"/>
    <property type="project" value="TreeGrafter"/>
</dbReference>
<dbReference type="InterPro" id="IPR050182">
    <property type="entry name" value="Cytochrome_P450_fam2"/>
</dbReference>
<dbReference type="GO" id="GO:0006082">
    <property type="term" value="P:organic acid metabolic process"/>
    <property type="evidence" value="ECO:0007669"/>
    <property type="project" value="TreeGrafter"/>
</dbReference>
<comment type="caution">
    <text evidence="9">The sequence shown here is derived from an EMBL/GenBank/DDBJ whole genome shotgun (WGS) entry which is preliminary data.</text>
</comment>
<feature type="chain" id="PRO_5043867204" evidence="8">
    <location>
        <begin position="24"/>
        <end position="505"/>
    </location>
</feature>
<evidence type="ECO:0000256" key="7">
    <source>
        <dbReference type="PIRSR" id="PIRSR602401-1"/>
    </source>
</evidence>
<evidence type="ECO:0000313" key="10">
    <source>
        <dbReference type="Proteomes" id="UP001458880"/>
    </source>
</evidence>
<evidence type="ECO:0000313" key="9">
    <source>
        <dbReference type="EMBL" id="KAK9747218.1"/>
    </source>
</evidence>
<dbReference type="GO" id="GO:0008395">
    <property type="term" value="F:steroid hydroxylase activity"/>
    <property type="evidence" value="ECO:0007669"/>
    <property type="project" value="TreeGrafter"/>
</dbReference>
<organism evidence="9 10">
    <name type="scientific">Popillia japonica</name>
    <name type="common">Japanese beetle</name>
    <dbReference type="NCBI Taxonomy" id="7064"/>
    <lineage>
        <taxon>Eukaryota</taxon>
        <taxon>Metazoa</taxon>
        <taxon>Ecdysozoa</taxon>
        <taxon>Arthropoda</taxon>
        <taxon>Hexapoda</taxon>
        <taxon>Insecta</taxon>
        <taxon>Pterygota</taxon>
        <taxon>Neoptera</taxon>
        <taxon>Endopterygota</taxon>
        <taxon>Coleoptera</taxon>
        <taxon>Polyphaga</taxon>
        <taxon>Scarabaeiformia</taxon>
        <taxon>Scarabaeidae</taxon>
        <taxon>Rutelinae</taxon>
        <taxon>Popillia</taxon>
    </lineage>
</organism>
<dbReference type="PRINTS" id="PR00463">
    <property type="entry name" value="EP450I"/>
</dbReference>
<dbReference type="Pfam" id="PF00067">
    <property type="entry name" value="p450"/>
    <property type="match status" value="1"/>
</dbReference>
<dbReference type="GO" id="GO:0005737">
    <property type="term" value="C:cytoplasm"/>
    <property type="evidence" value="ECO:0007669"/>
    <property type="project" value="TreeGrafter"/>
</dbReference>
<dbReference type="GO" id="GO:0005506">
    <property type="term" value="F:iron ion binding"/>
    <property type="evidence" value="ECO:0007669"/>
    <property type="project" value="InterPro"/>
</dbReference>
<keyword evidence="10" id="KW-1185">Reference proteome</keyword>
<keyword evidence="8" id="KW-0732">Signal</keyword>
<evidence type="ECO:0000256" key="4">
    <source>
        <dbReference type="ARBA" id="ARBA00023002"/>
    </source>
</evidence>
<keyword evidence="7" id="KW-0349">Heme</keyword>
<dbReference type="InterPro" id="IPR001128">
    <property type="entry name" value="Cyt_P450"/>
</dbReference>
<feature type="signal peptide" evidence="8">
    <location>
        <begin position="1"/>
        <end position="23"/>
    </location>
</feature>
<dbReference type="AlphaFoldDB" id="A0AAW1MHN4"/>
<keyword evidence="5 7" id="KW-0408">Iron</keyword>
<dbReference type="FunFam" id="1.10.630.10:FF:000036">
    <property type="entry name" value="CYtochrome P450 family"/>
    <property type="match status" value="1"/>
</dbReference>
<evidence type="ECO:0000256" key="8">
    <source>
        <dbReference type="SAM" id="SignalP"/>
    </source>
</evidence>
<comment type="similarity">
    <text evidence="2">Belongs to the cytochrome P450 family.</text>
</comment>
<feature type="binding site" description="axial binding residue" evidence="7">
    <location>
        <position position="447"/>
    </location>
    <ligand>
        <name>heme</name>
        <dbReference type="ChEBI" id="CHEBI:30413"/>
    </ligand>
    <ligandPart>
        <name>Fe</name>
        <dbReference type="ChEBI" id="CHEBI:18248"/>
    </ligandPart>
</feature>
<evidence type="ECO:0000256" key="2">
    <source>
        <dbReference type="ARBA" id="ARBA00010617"/>
    </source>
</evidence>
<dbReference type="InterPro" id="IPR036396">
    <property type="entry name" value="Cyt_P450_sf"/>
</dbReference>
<dbReference type="SUPFAM" id="SSF48264">
    <property type="entry name" value="Cytochrome P450"/>
    <property type="match status" value="1"/>
</dbReference>
<reference evidence="9 10" key="1">
    <citation type="journal article" date="2024" name="BMC Genomics">
        <title>De novo assembly and annotation of Popillia japonica's genome with initial clues to its potential as an invasive pest.</title>
        <authorList>
            <person name="Cucini C."/>
            <person name="Boschi S."/>
            <person name="Funari R."/>
            <person name="Cardaioli E."/>
            <person name="Iannotti N."/>
            <person name="Marturano G."/>
            <person name="Paoli F."/>
            <person name="Bruttini M."/>
            <person name="Carapelli A."/>
            <person name="Frati F."/>
            <person name="Nardi F."/>
        </authorList>
    </citation>
    <scope>NUCLEOTIDE SEQUENCE [LARGE SCALE GENOMIC DNA]</scope>
    <source>
        <strain evidence="9">DMR45628</strain>
    </source>
</reference>
<dbReference type="PANTHER" id="PTHR24300:SF403">
    <property type="entry name" value="CYTOCHROME P450 306A1"/>
    <property type="match status" value="1"/>
</dbReference>
<keyword evidence="4" id="KW-0560">Oxidoreductase</keyword>
<dbReference type="Proteomes" id="UP001458880">
    <property type="component" value="Unassembled WGS sequence"/>
</dbReference>
<accession>A0AAW1MHN4</accession>
<gene>
    <name evidence="9" type="ORF">QE152_g5415</name>
</gene>
<keyword evidence="3 7" id="KW-0479">Metal-binding</keyword>
<evidence type="ECO:0000256" key="6">
    <source>
        <dbReference type="ARBA" id="ARBA00023033"/>
    </source>
</evidence>
<dbReference type="PANTHER" id="PTHR24300">
    <property type="entry name" value="CYTOCHROME P450 508A4-RELATED"/>
    <property type="match status" value="1"/>
</dbReference>
<dbReference type="EMBL" id="JASPKY010000032">
    <property type="protein sequence ID" value="KAK9747218.1"/>
    <property type="molecule type" value="Genomic_DNA"/>
</dbReference>
<evidence type="ECO:0000256" key="1">
    <source>
        <dbReference type="ARBA" id="ARBA00001971"/>
    </source>
</evidence>
<dbReference type="PRINTS" id="PR00385">
    <property type="entry name" value="P450"/>
</dbReference>
<dbReference type="Gene3D" id="1.10.630.10">
    <property type="entry name" value="Cytochrome P450"/>
    <property type="match status" value="1"/>
</dbReference>
<comment type="cofactor">
    <cofactor evidence="1 7">
        <name>heme</name>
        <dbReference type="ChEBI" id="CHEBI:30413"/>
    </cofactor>
</comment>
<evidence type="ECO:0000256" key="5">
    <source>
        <dbReference type="ARBA" id="ARBA00023004"/>
    </source>
</evidence>
<name>A0AAW1MHN4_POPJA</name>
<sequence>MFMMLVYFFVAVAMLMLWMWNEGRRLPPGPWGLPVVGYLPWLDPQAPHLTLTKLSRKYGPIYGMYLGSVYTVVLSDHKLIRKVLAKDSTTGRAPLYLTHGIMKGNGLICAEKELWKDQRKFVIGCLKQLGVSKISGRREKLEARIMCEVDDLISYIKSKEKNSSDEVILDPADTLKHNLGSLINNLVFGVSYDREDKLWKWLLHLQEEGTKHIGVAGPLNFLPFLRFIPKFKRPMTFLVDGQRETHETYRKIVRHQVESLQKLRENDANYQADNVIHAFLLEKEKREGDVTEKFYSNEQFFHLLADLFGAGLDTTLTTLRWYLLYMANYPHVQTKVQEEIDQVIGSRRPSVEDLNNMPYTEASLAEIQRIRSVVPTGIPHGALEDVEIEGFVIPKGSMIVPMQWAVHMNNDIWKDPEHFEPARFLNEEGRYVKNEALIPFQTGKRMCVGDELTRIILCLFITVILQEFFISAANNLQLDSTGECGITLTPKNYAVAFKMRKQSKH</sequence>
<keyword evidence="6" id="KW-0503">Monooxygenase</keyword>
<dbReference type="InterPro" id="IPR002401">
    <property type="entry name" value="Cyt_P450_E_grp-I"/>
</dbReference>
<dbReference type="GO" id="GO:0020037">
    <property type="term" value="F:heme binding"/>
    <property type="evidence" value="ECO:0007669"/>
    <property type="project" value="InterPro"/>
</dbReference>
<proteinExistence type="inferred from homology"/>